<organism evidence="1 2">
    <name type="scientific">Ustilaginoidea virens</name>
    <name type="common">Rice false smut fungus</name>
    <name type="synonym">Villosiclava virens</name>
    <dbReference type="NCBI Taxonomy" id="1159556"/>
    <lineage>
        <taxon>Eukaryota</taxon>
        <taxon>Fungi</taxon>
        <taxon>Dikarya</taxon>
        <taxon>Ascomycota</taxon>
        <taxon>Pezizomycotina</taxon>
        <taxon>Sordariomycetes</taxon>
        <taxon>Hypocreomycetidae</taxon>
        <taxon>Hypocreales</taxon>
        <taxon>Clavicipitaceae</taxon>
        <taxon>Ustilaginoidea</taxon>
    </lineage>
</organism>
<sequence length="136" mass="15268">MSTLDDAHISVRFKHGIHTIYLFVDAEAPMSEVSKELVELLRERYPEGLKKSLHPAGTTEMPSEPVIAYGVLNIPNDPSKGWKKIKIGEDGINTPTKCGIKNNSIIAFMFVTDPDEEVTFEVEWPMEEDEAYDQGT</sequence>
<evidence type="ECO:0000313" key="2">
    <source>
        <dbReference type="Proteomes" id="UP000027002"/>
    </source>
</evidence>
<accession>A0A8E5MFH4</accession>
<proteinExistence type="predicted"/>
<name>A0A8E5MFH4_USTVR</name>
<dbReference type="AlphaFoldDB" id="A0A8E5MFH4"/>
<gene>
    <name evidence="1" type="ORF">UV8b_01737</name>
</gene>
<keyword evidence="2" id="KW-1185">Reference proteome</keyword>
<dbReference type="OrthoDB" id="5376498at2759"/>
<protein>
    <submittedName>
        <fullName evidence="1">Uncharacterized protein</fullName>
    </submittedName>
</protein>
<evidence type="ECO:0000313" key="1">
    <source>
        <dbReference type="EMBL" id="QUC17496.1"/>
    </source>
</evidence>
<dbReference type="Proteomes" id="UP000027002">
    <property type="component" value="Chromosome 1"/>
</dbReference>
<dbReference type="GeneID" id="66062515"/>
<dbReference type="KEGG" id="uvi:66062515"/>
<dbReference type="EMBL" id="CP072753">
    <property type="protein sequence ID" value="QUC17496.1"/>
    <property type="molecule type" value="Genomic_DNA"/>
</dbReference>
<reference evidence="1" key="1">
    <citation type="submission" date="2020-03" db="EMBL/GenBank/DDBJ databases">
        <title>A mixture of massive structural variations and highly conserved coding sequences in Ustilaginoidea virens genome.</title>
        <authorList>
            <person name="Zhang K."/>
            <person name="Zhao Z."/>
            <person name="Zhang Z."/>
            <person name="Li Y."/>
            <person name="Hsiang T."/>
            <person name="Sun W."/>
        </authorList>
    </citation>
    <scope>NUCLEOTIDE SEQUENCE</scope>
    <source>
        <strain evidence="1">UV-8b</strain>
    </source>
</reference>
<dbReference type="RefSeq" id="XP_042995169.1">
    <property type="nucleotide sequence ID" value="XM_043139235.1"/>
</dbReference>